<dbReference type="Proteomes" id="UP000266089">
    <property type="component" value="Unassembled WGS sequence"/>
</dbReference>
<name>A0A399E569_9DEIN</name>
<reference evidence="1 2" key="1">
    <citation type="submission" date="2018-08" db="EMBL/GenBank/DDBJ databases">
        <title>Meiothermus cateniformans JCM 15151 genome sequencing project.</title>
        <authorList>
            <person name="Da Costa M.S."/>
            <person name="Albuquerque L."/>
            <person name="Raposo P."/>
            <person name="Froufe H.J.C."/>
            <person name="Barroso C.S."/>
            <person name="Egas C."/>
        </authorList>
    </citation>
    <scope>NUCLEOTIDE SEQUENCE [LARGE SCALE GENOMIC DNA]</scope>
    <source>
        <strain evidence="1 2">JCM 15151</strain>
    </source>
</reference>
<dbReference type="AlphaFoldDB" id="A0A399E569"/>
<dbReference type="EMBL" id="QWKX01000009">
    <property type="protein sequence ID" value="RIH79036.1"/>
    <property type="molecule type" value="Genomic_DNA"/>
</dbReference>
<evidence type="ECO:0000313" key="1">
    <source>
        <dbReference type="EMBL" id="RIH79036.1"/>
    </source>
</evidence>
<evidence type="ECO:0000313" key="2">
    <source>
        <dbReference type="Proteomes" id="UP000266089"/>
    </source>
</evidence>
<proteinExistence type="predicted"/>
<evidence type="ECO:0008006" key="3">
    <source>
        <dbReference type="Google" id="ProtNLM"/>
    </source>
</evidence>
<organism evidence="1 2">
    <name type="scientific">Meiothermus taiwanensis</name>
    <dbReference type="NCBI Taxonomy" id="172827"/>
    <lineage>
        <taxon>Bacteria</taxon>
        <taxon>Thermotogati</taxon>
        <taxon>Deinococcota</taxon>
        <taxon>Deinococci</taxon>
        <taxon>Thermales</taxon>
        <taxon>Thermaceae</taxon>
        <taxon>Meiothermus</taxon>
    </lineage>
</organism>
<gene>
    <name evidence="1" type="ORF">Mcate_00549</name>
</gene>
<dbReference type="RefSeq" id="WP_013013698.1">
    <property type="nucleotide sequence ID" value="NZ_JBHSXZ010000028.1"/>
</dbReference>
<sequence>MALPAALEKELERFKKEYGPGWSQKAVRLLEEEIKRKKAKKKLAEFMKATSGRIKLSEKEIFQRLENRS</sequence>
<comment type="caution">
    <text evidence="1">The sequence shown here is derived from an EMBL/GenBank/DDBJ whole genome shotgun (WGS) entry which is preliminary data.</text>
</comment>
<protein>
    <recommendedName>
        <fullName evidence="3">CopG family transcriptional regulator</fullName>
    </recommendedName>
</protein>
<accession>A0A399E569</accession>